<name>A0A182WAJ0_9DIPT</name>
<dbReference type="Proteomes" id="UP000075920">
    <property type="component" value="Unassembled WGS sequence"/>
</dbReference>
<protein>
    <submittedName>
        <fullName evidence="1">Uncharacterized protein</fullName>
    </submittedName>
</protein>
<evidence type="ECO:0000313" key="2">
    <source>
        <dbReference type="Proteomes" id="UP000075920"/>
    </source>
</evidence>
<reference evidence="1" key="2">
    <citation type="submission" date="2020-05" db="UniProtKB">
        <authorList>
            <consortium name="EnsemblMetazoa"/>
        </authorList>
    </citation>
    <scope>IDENTIFICATION</scope>
    <source>
        <strain evidence="1">MINIMUS1</strain>
    </source>
</reference>
<dbReference type="AlphaFoldDB" id="A0A182WAJ0"/>
<proteinExistence type="predicted"/>
<organism evidence="1 2">
    <name type="scientific">Anopheles minimus</name>
    <dbReference type="NCBI Taxonomy" id="112268"/>
    <lineage>
        <taxon>Eukaryota</taxon>
        <taxon>Metazoa</taxon>
        <taxon>Ecdysozoa</taxon>
        <taxon>Arthropoda</taxon>
        <taxon>Hexapoda</taxon>
        <taxon>Insecta</taxon>
        <taxon>Pterygota</taxon>
        <taxon>Neoptera</taxon>
        <taxon>Endopterygota</taxon>
        <taxon>Diptera</taxon>
        <taxon>Nematocera</taxon>
        <taxon>Culicoidea</taxon>
        <taxon>Culicidae</taxon>
        <taxon>Anophelinae</taxon>
        <taxon>Anopheles</taxon>
    </lineage>
</organism>
<keyword evidence="2" id="KW-1185">Reference proteome</keyword>
<dbReference type="EnsemblMetazoa" id="AMIN007368-RA">
    <property type="protein sequence ID" value="AMIN007368-PA"/>
    <property type="gene ID" value="AMIN007368"/>
</dbReference>
<evidence type="ECO:0000313" key="1">
    <source>
        <dbReference type="EnsemblMetazoa" id="AMIN007368-PA"/>
    </source>
</evidence>
<sequence>MFSKFKSATTSAPPQNPYDNNPITQYFEVGKLVACAGPELIWKIHEGYRKTDGKCESQNVKLPYIFHVHVLALRLMKQ</sequence>
<dbReference type="VEuPathDB" id="VectorBase:AMIN007368"/>
<accession>A0A182WAJ0</accession>
<reference evidence="2" key="1">
    <citation type="submission" date="2013-03" db="EMBL/GenBank/DDBJ databases">
        <title>The Genome Sequence of Anopheles minimus MINIMUS1.</title>
        <authorList>
            <consortium name="The Broad Institute Genomics Platform"/>
            <person name="Neafsey D.E."/>
            <person name="Walton C."/>
            <person name="Walker B."/>
            <person name="Young S.K."/>
            <person name="Zeng Q."/>
            <person name="Gargeya S."/>
            <person name="Fitzgerald M."/>
            <person name="Haas B."/>
            <person name="Abouelleil A."/>
            <person name="Allen A.W."/>
            <person name="Alvarado L."/>
            <person name="Arachchi H.M."/>
            <person name="Berlin A.M."/>
            <person name="Chapman S.B."/>
            <person name="Gainer-Dewar J."/>
            <person name="Goldberg J."/>
            <person name="Griggs A."/>
            <person name="Gujja S."/>
            <person name="Hansen M."/>
            <person name="Howarth C."/>
            <person name="Imamovic A."/>
            <person name="Ireland A."/>
            <person name="Larimer J."/>
            <person name="McCowan C."/>
            <person name="Murphy C."/>
            <person name="Pearson M."/>
            <person name="Poon T.W."/>
            <person name="Priest M."/>
            <person name="Roberts A."/>
            <person name="Saif S."/>
            <person name="Shea T."/>
            <person name="Sisk P."/>
            <person name="Sykes S."/>
            <person name="Wortman J."/>
            <person name="Nusbaum C."/>
            <person name="Birren B."/>
        </authorList>
    </citation>
    <scope>NUCLEOTIDE SEQUENCE [LARGE SCALE GENOMIC DNA]</scope>
    <source>
        <strain evidence="2">MINIMUS1</strain>
    </source>
</reference>